<dbReference type="GeneID" id="39848820"/>
<protein>
    <recommendedName>
        <fullName evidence="2">DUF7978 domain-containing protein</fullName>
    </recommendedName>
</protein>
<dbReference type="KEGG" id="hsn:DV733_13125"/>
<evidence type="ECO:0000313" key="3">
    <source>
        <dbReference type="EMBL" id="QCC52110.1"/>
    </source>
</evidence>
<feature type="domain" description="DUF7978" evidence="2">
    <location>
        <begin position="144"/>
        <end position="244"/>
    </location>
</feature>
<sequence>MSTDDSPDDEPLFDPRITGYNWIAGILGGVAAFLGSYLAMIAVVLVPDGPAEDSTWGTVLAEIGRVTYNAHQVTLNLRPARDEVIIESAPTSINWSDIGPNDPITVNSTLLKPNQTVVWNADIQRPLAFERIYIFDFGPYQEPIQYAEAKPELLYYLVPVVALLLAGAVLAWVTLSTEQAIGEAVLPGVAMTIGYVSTGVVGTFLVGTELADGALRLAPSLGGTTVLLLAYALALTTVGAGAVGAYRNRAELRRTID</sequence>
<evidence type="ECO:0000313" key="4">
    <source>
        <dbReference type="Proteomes" id="UP000296706"/>
    </source>
</evidence>
<dbReference type="RefSeq" id="WP_049992438.1">
    <property type="nucleotide sequence ID" value="NZ_CP031310.1"/>
</dbReference>
<keyword evidence="1" id="KW-0812">Transmembrane</keyword>
<feature type="transmembrane region" description="Helical" evidence="1">
    <location>
        <begin position="20"/>
        <end position="46"/>
    </location>
</feature>
<dbReference type="AlphaFoldDB" id="A0A4D6HE81"/>
<keyword evidence="4" id="KW-1185">Reference proteome</keyword>
<keyword evidence="1" id="KW-1133">Transmembrane helix</keyword>
<evidence type="ECO:0000256" key="1">
    <source>
        <dbReference type="SAM" id="Phobius"/>
    </source>
</evidence>
<keyword evidence="1" id="KW-0472">Membrane</keyword>
<feature type="transmembrane region" description="Helical" evidence="1">
    <location>
        <begin position="185"/>
        <end position="206"/>
    </location>
</feature>
<dbReference type="InterPro" id="IPR058284">
    <property type="entry name" value="DUF7978"/>
</dbReference>
<proteinExistence type="predicted"/>
<dbReference type="Pfam" id="PF25933">
    <property type="entry name" value="DUF7978"/>
    <property type="match status" value="1"/>
</dbReference>
<dbReference type="Proteomes" id="UP000296706">
    <property type="component" value="Chromosome"/>
</dbReference>
<evidence type="ECO:0000259" key="2">
    <source>
        <dbReference type="Pfam" id="PF25933"/>
    </source>
</evidence>
<accession>A0A4D6HE81</accession>
<organism evidence="3 4">
    <name type="scientific">Halapricum salinum</name>
    <dbReference type="NCBI Taxonomy" id="1457250"/>
    <lineage>
        <taxon>Archaea</taxon>
        <taxon>Methanobacteriati</taxon>
        <taxon>Methanobacteriota</taxon>
        <taxon>Stenosarchaea group</taxon>
        <taxon>Halobacteria</taxon>
        <taxon>Halobacteriales</taxon>
        <taxon>Haloarculaceae</taxon>
        <taxon>Halapricum</taxon>
    </lineage>
</organism>
<reference evidence="3 4" key="1">
    <citation type="journal article" date="2019" name="Nat. Commun.">
        <title>A new type of DNA phosphorothioation-based antiviral system in archaea.</title>
        <authorList>
            <person name="Xiong L."/>
            <person name="Liu S."/>
            <person name="Chen S."/>
            <person name="Xiao Y."/>
            <person name="Zhu B."/>
            <person name="Gao Y."/>
            <person name="Zhang Y."/>
            <person name="Chen B."/>
            <person name="Luo J."/>
            <person name="Deng Z."/>
            <person name="Chen X."/>
            <person name="Wang L."/>
            <person name="Chen S."/>
        </authorList>
    </citation>
    <scope>NUCLEOTIDE SEQUENCE [LARGE SCALE GENOMIC DNA]</scope>
    <source>
        <strain evidence="3 4">CBA1105</strain>
    </source>
</reference>
<feature type="transmembrane region" description="Helical" evidence="1">
    <location>
        <begin position="153"/>
        <end position="173"/>
    </location>
</feature>
<gene>
    <name evidence="3" type="ORF">DV733_13125</name>
</gene>
<dbReference type="EMBL" id="CP031310">
    <property type="protein sequence ID" value="QCC52110.1"/>
    <property type="molecule type" value="Genomic_DNA"/>
</dbReference>
<feature type="transmembrane region" description="Helical" evidence="1">
    <location>
        <begin position="226"/>
        <end position="246"/>
    </location>
</feature>
<name>A0A4D6HE81_9EURY</name>